<dbReference type="Proteomes" id="UP000241367">
    <property type="component" value="Segment"/>
</dbReference>
<proteinExistence type="predicted"/>
<reference evidence="2" key="1">
    <citation type="submission" date="2018-02" db="EMBL/GenBank/DDBJ databases">
        <authorList>
            <person name="Cohen D.B."/>
            <person name="Kent A.D."/>
        </authorList>
    </citation>
    <scope>NUCLEOTIDE SEQUENCE [LARGE SCALE GENOMIC DNA]</scope>
</reference>
<keyword evidence="2" id="KW-1185">Reference proteome</keyword>
<name>A0A2P1JUQ1_9CAUD</name>
<evidence type="ECO:0000313" key="2">
    <source>
        <dbReference type="Proteomes" id="UP000241367"/>
    </source>
</evidence>
<dbReference type="EMBL" id="MG983742">
    <property type="protein sequence ID" value="AVO23078.1"/>
    <property type="molecule type" value="Genomic_DNA"/>
</dbReference>
<sequence>MSTIELQALLGVAKRVRKTQEHNKLIIKEGLERGLTMDEITHGASHLKGNSAYQSVSIQSAYNNSEVSDLNRFYAVCYNLEKEGLVIIKKYRKYKTTIRLTLKGMNYLKKLKSMNK</sequence>
<accession>A0A2P1JUQ1</accession>
<protein>
    <submittedName>
        <fullName evidence="1">Uncharacterized protein</fullName>
    </submittedName>
</protein>
<evidence type="ECO:0000313" key="1">
    <source>
        <dbReference type="EMBL" id="AVO23078.1"/>
    </source>
</evidence>
<organism evidence="1 2">
    <name type="scientific">Bacillus phage Anath</name>
    <dbReference type="NCBI Taxonomy" id="2108114"/>
    <lineage>
        <taxon>Viruses</taxon>
        <taxon>Duplodnaviria</taxon>
        <taxon>Heunggongvirae</taxon>
        <taxon>Uroviricota</taxon>
        <taxon>Caudoviricetes</taxon>
        <taxon>Ehrlichviridae</taxon>
        <taxon>Anathvirus</taxon>
        <taxon>Anathvirus anath</taxon>
    </lineage>
</organism>